<name>A0ABM0M507_SACKO</name>
<dbReference type="InterPro" id="IPR050748">
    <property type="entry name" value="Glycosyltrans_8_dom-fam"/>
</dbReference>
<accession>A0ABM0M507</accession>
<keyword evidence="4" id="KW-0479">Metal-binding</keyword>
<reference evidence="6" key="1">
    <citation type="submission" date="2025-08" db="UniProtKB">
        <authorList>
            <consortium name="RefSeq"/>
        </authorList>
    </citation>
    <scope>IDENTIFICATION</scope>
    <source>
        <tissue evidence="6">Testes</tissue>
    </source>
</reference>
<dbReference type="InterPro" id="IPR002495">
    <property type="entry name" value="Glyco_trans_8"/>
</dbReference>
<dbReference type="Gene3D" id="3.90.550.10">
    <property type="entry name" value="Spore Coat Polysaccharide Biosynthesis Protein SpsA, Chain A"/>
    <property type="match status" value="1"/>
</dbReference>
<keyword evidence="5" id="KW-1185">Reference proteome</keyword>
<dbReference type="Proteomes" id="UP000694865">
    <property type="component" value="Unplaced"/>
</dbReference>
<comment type="similarity">
    <text evidence="1">Belongs to the glycosyltransferase 8 family.</text>
</comment>
<dbReference type="Pfam" id="PF01501">
    <property type="entry name" value="Glyco_transf_8"/>
    <property type="match status" value="1"/>
</dbReference>
<evidence type="ECO:0000313" key="5">
    <source>
        <dbReference type="Proteomes" id="UP000694865"/>
    </source>
</evidence>
<organism evidence="5 6">
    <name type="scientific">Saccoglossus kowalevskii</name>
    <name type="common">Acorn worm</name>
    <dbReference type="NCBI Taxonomy" id="10224"/>
    <lineage>
        <taxon>Eukaryota</taxon>
        <taxon>Metazoa</taxon>
        <taxon>Hemichordata</taxon>
        <taxon>Enteropneusta</taxon>
        <taxon>Harrimaniidae</taxon>
        <taxon>Saccoglossus</taxon>
    </lineage>
</organism>
<dbReference type="RefSeq" id="XP_006815098.1">
    <property type="nucleotide sequence ID" value="XM_006815035.1"/>
</dbReference>
<proteinExistence type="inferred from homology"/>
<dbReference type="PANTHER" id="PTHR13778">
    <property type="entry name" value="GLYCOSYLTRANSFERASE 8 DOMAIN-CONTAINING PROTEIN"/>
    <property type="match status" value="1"/>
</dbReference>
<sequence length="283" mass="32519">MVAAMNSVYKNAKGPVHFLLVVDKDSEDHLRKWITQTELRTLNYTLTTFNEDWTKGKIAAKGTRKELACPLNFARFYIPKLFPNINGRIVYIDTDVIVQGDIIQLNNTRIKPGHIAAFSEDCSSLSKRFNLFQNNYANFLNFQNEQVKALGMSPGTCSFNSGVFVVDMNAWKEGKITERLEFWMSLNTVMDVYGNQRGGGASQPPMLIVFYGIHSTIDPMWHVRHLGWSSGTRYSEEFLNQAKLVHWNGNFKPWKGKAQYSKIWDQYYIADPTGTFKVIRKYT</sequence>
<dbReference type="InterPro" id="IPR029044">
    <property type="entry name" value="Nucleotide-diphossugar_trans"/>
</dbReference>
<dbReference type="SUPFAM" id="SSF53448">
    <property type="entry name" value="Nucleotide-diphospho-sugar transferases"/>
    <property type="match status" value="1"/>
</dbReference>
<keyword evidence="2" id="KW-0328">Glycosyltransferase</keyword>
<evidence type="ECO:0000256" key="1">
    <source>
        <dbReference type="ARBA" id="ARBA00006351"/>
    </source>
</evidence>
<evidence type="ECO:0000256" key="2">
    <source>
        <dbReference type="ARBA" id="ARBA00022676"/>
    </source>
</evidence>
<keyword evidence="3" id="KW-0808">Transferase</keyword>
<evidence type="ECO:0000313" key="6">
    <source>
        <dbReference type="RefSeq" id="XP_006815098.1"/>
    </source>
</evidence>
<dbReference type="GeneID" id="100369313"/>
<protein>
    <submittedName>
        <fullName evidence="6">Glycosyltransferase 8 domain-containing protein 1-like</fullName>
    </submittedName>
</protein>
<dbReference type="PANTHER" id="PTHR13778:SF47">
    <property type="entry name" value="LIPOPOLYSACCHARIDE 1,3-GALACTOSYLTRANSFERASE"/>
    <property type="match status" value="1"/>
</dbReference>
<gene>
    <name evidence="6" type="primary">LOC100369313</name>
</gene>
<evidence type="ECO:0000256" key="4">
    <source>
        <dbReference type="ARBA" id="ARBA00022723"/>
    </source>
</evidence>
<evidence type="ECO:0000256" key="3">
    <source>
        <dbReference type="ARBA" id="ARBA00022679"/>
    </source>
</evidence>